<dbReference type="RefSeq" id="WP_176069831.1">
    <property type="nucleotide sequence ID" value="NZ_JABWMJ010000006.1"/>
</dbReference>
<feature type="region of interest" description="Disordered" evidence="1">
    <location>
        <begin position="1"/>
        <end position="34"/>
    </location>
</feature>
<dbReference type="Pfam" id="PF13692">
    <property type="entry name" value="Glyco_trans_1_4"/>
    <property type="match status" value="1"/>
</dbReference>
<keyword evidence="2" id="KW-0808">Transferase</keyword>
<reference evidence="2 3" key="1">
    <citation type="submission" date="2020-06" db="EMBL/GenBank/DDBJ databases">
        <title>Schlegella sp. ID0723 isolated from air conditioner.</title>
        <authorList>
            <person name="Kim D.Y."/>
            <person name="Kim D.-U."/>
        </authorList>
    </citation>
    <scope>NUCLEOTIDE SEQUENCE [LARGE SCALE GENOMIC DNA]</scope>
    <source>
        <strain evidence="2 3">ID0723</strain>
    </source>
</reference>
<dbReference type="Proteomes" id="UP000529637">
    <property type="component" value="Unassembled WGS sequence"/>
</dbReference>
<dbReference type="Gene3D" id="3.40.50.2000">
    <property type="entry name" value="Glycogen Phosphorylase B"/>
    <property type="match status" value="1"/>
</dbReference>
<evidence type="ECO:0000313" key="3">
    <source>
        <dbReference type="Proteomes" id="UP000529637"/>
    </source>
</evidence>
<dbReference type="SUPFAM" id="SSF53756">
    <property type="entry name" value="UDP-Glycosyltransferase/glycogen phosphorylase"/>
    <property type="match status" value="1"/>
</dbReference>
<evidence type="ECO:0000256" key="1">
    <source>
        <dbReference type="SAM" id="MobiDB-lite"/>
    </source>
</evidence>
<comment type="caution">
    <text evidence="2">The sequence shown here is derived from an EMBL/GenBank/DDBJ whole genome shotgun (WGS) entry which is preliminary data.</text>
</comment>
<proteinExistence type="predicted"/>
<dbReference type="GO" id="GO:0016740">
    <property type="term" value="F:transferase activity"/>
    <property type="evidence" value="ECO:0007669"/>
    <property type="project" value="UniProtKB-KW"/>
</dbReference>
<protein>
    <submittedName>
        <fullName evidence="2">Glycosyltransferase</fullName>
    </submittedName>
</protein>
<dbReference type="EMBL" id="JABWMJ010000006">
    <property type="protein sequence ID" value="NUZ06992.1"/>
    <property type="molecule type" value="Genomic_DNA"/>
</dbReference>
<gene>
    <name evidence="2" type="ORF">HQN59_14600</name>
</gene>
<keyword evidence="3" id="KW-1185">Reference proteome</keyword>
<organism evidence="2 3">
    <name type="scientific">Piscinibacter koreensis</name>
    <dbReference type="NCBI Taxonomy" id="2742824"/>
    <lineage>
        <taxon>Bacteria</taxon>
        <taxon>Pseudomonadati</taxon>
        <taxon>Pseudomonadota</taxon>
        <taxon>Betaproteobacteria</taxon>
        <taxon>Burkholderiales</taxon>
        <taxon>Sphaerotilaceae</taxon>
        <taxon>Piscinibacter</taxon>
    </lineage>
</organism>
<dbReference type="AlphaFoldDB" id="A0A7Y6TXD7"/>
<name>A0A7Y6TXD7_9BURK</name>
<evidence type="ECO:0000313" key="2">
    <source>
        <dbReference type="EMBL" id="NUZ06992.1"/>
    </source>
</evidence>
<sequence>MTRRDATTPAGSDAATPPAGADREPAAPPAGTQPRVALIDGGSFVLPYDHRVATALAGQGVGVDFHGSRTAYNAEFLDAIAALPGARVTSRRVSGTTASRLRGGVEYARLWLGVWRARRRYGAVNLQFSVLWPVELPFCGALGRRFVLTVHNPVPHGFAGQRHRPTAWLARLAARLVFVSTFSRNDFIARYGERFRAKSVVLPHDLLPLAPGLPRVPYVRWRAPEALVFWSTVKPYKGVDLFADLARSRTLRASSLGLEVVGAWDAALAPLRTELAGLGVTVVDRFLDGAELLALLARPVVFVLPYREASQSGALYTLLHHGCLFMCSDVGDLGDFMRRNGLESMLLADRSAAAVEACLARLAADPAAVLAAFAGAQAATAAAATAAMPLRAAYGLAA</sequence>
<accession>A0A7Y6TXD7</accession>